<organism evidence="1 2">
    <name type="scientific">Caenorhabditis angaria</name>
    <dbReference type="NCBI Taxonomy" id="860376"/>
    <lineage>
        <taxon>Eukaryota</taxon>
        <taxon>Metazoa</taxon>
        <taxon>Ecdysozoa</taxon>
        <taxon>Nematoda</taxon>
        <taxon>Chromadorea</taxon>
        <taxon>Rhabditida</taxon>
        <taxon>Rhabditina</taxon>
        <taxon>Rhabditomorpha</taxon>
        <taxon>Rhabditoidea</taxon>
        <taxon>Rhabditidae</taxon>
        <taxon>Peloderinae</taxon>
        <taxon>Caenorhabditis</taxon>
    </lineage>
</organism>
<dbReference type="Proteomes" id="UP001152747">
    <property type="component" value="Unassembled WGS sequence"/>
</dbReference>
<dbReference type="AlphaFoldDB" id="A0A9P1IYM5"/>
<dbReference type="EMBL" id="CANHGI010000005">
    <property type="protein sequence ID" value="CAI5453647.1"/>
    <property type="molecule type" value="Genomic_DNA"/>
</dbReference>
<evidence type="ECO:0000313" key="1">
    <source>
        <dbReference type="EMBL" id="CAI5453647.1"/>
    </source>
</evidence>
<sequence length="275" mass="31264">MSENRIAEEKQNVDKLKENLVKEKAELVKTSTSNEEAQVQQRHQLELEKNATVLKTQELANSFQNRASILNQNHQKGIASMIQAIKNDENQGSQRDNLSNIRQKSGNIKRNVMVLFHKFDVPIKMKSINGLKKSANLARLTIETLGADILGLTRYLSNLEQDDERKEKAKLANGLLQIVNATLSRFNIFIENRADLDSDSFADLIKSLNELIEHTNELEEMIESIPDIVIDSNFVNVTLQLTEQISGMFNSENAIENSTKIEEIEEVSKKEEEEK</sequence>
<evidence type="ECO:0000313" key="2">
    <source>
        <dbReference type="Proteomes" id="UP001152747"/>
    </source>
</evidence>
<reference evidence="1" key="1">
    <citation type="submission" date="2022-11" db="EMBL/GenBank/DDBJ databases">
        <authorList>
            <person name="Kikuchi T."/>
        </authorList>
    </citation>
    <scope>NUCLEOTIDE SEQUENCE</scope>
    <source>
        <strain evidence="1">PS1010</strain>
    </source>
</reference>
<proteinExistence type="predicted"/>
<protein>
    <submittedName>
        <fullName evidence="1">Uncharacterized protein</fullName>
    </submittedName>
</protein>
<comment type="caution">
    <text evidence="1">The sequence shown here is derived from an EMBL/GenBank/DDBJ whole genome shotgun (WGS) entry which is preliminary data.</text>
</comment>
<gene>
    <name evidence="1" type="ORF">CAMP_LOCUS16284</name>
</gene>
<keyword evidence="2" id="KW-1185">Reference proteome</keyword>
<accession>A0A9P1IYM5</accession>
<name>A0A9P1IYM5_9PELO</name>